<evidence type="ECO:0000313" key="1">
    <source>
        <dbReference type="EMBL" id="MCZ3367367.1"/>
    </source>
</evidence>
<protein>
    <submittedName>
        <fullName evidence="2">Uncharacterized protein</fullName>
    </submittedName>
</protein>
<sequence>MYIEAVVSLENPDTFVPYDRYGSKNLMFYRASENGKEYLKCLDCGWTIDDSQY</sequence>
<dbReference type="RefSeq" id="WP_157197655.1">
    <property type="nucleotide sequence ID" value="NZ_JAPVER010000020.1"/>
</dbReference>
<dbReference type="EMBL" id="JAPVER010000020">
    <property type="protein sequence ID" value="MCZ3367367.1"/>
    <property type="molecule type" value="Genomic_DNA"/>
</dbReference>
<evidence type="ECO:0000313" key="3">
    <source>
        <dbReference type="Proteomes" id="UP001068021"/>
    </source>
</evidence>
<evidence type="ECO:0000313" key="2">
    <source>
        <dbReference type="EMBL" id="MCZ3373485.1"/>
    </source>
</evidence>
<name>A0A9E5DN48_9EURY</name>
<keyword evidence="3" id="KW-1185">Reference proteome</keyword>
<organism evidence="2">
    <name type="scientific">Methanobacterium veterum</name>
    <dbReference type="NCBI Taxonomy" id="408577"/>
    <lineage>
        <taxon>Archaea</taxon>
        <taxon>Methanobacteriati</taxon>
        <taxon>Methanobacteriota</taxon>
        <taxon>Methanomada group</taxon>
        <taxon>Methanobacteria</taxon>
        <taxon>Methanobacteriales</taxon>
        <taxon>Methanobacteriaceae</taxon>
        <taxon>Methanobacterium</taxon>
    </lineage>
</organism>
<dbReference type="EMBL" id="JAPVES010000030">
    <property type="protein sequence ID" value="MCZ3373485.1"/>
    <property type="molecule type" value="Genomic_DNA"/>
</dbReference>
<dbReference type="AlphaFoldDB" id="A0A9E5DN48"/>
<gene>
    <name evidence="2" type="ORF">O3H35_12630</name>
    <name evidence="1" type="ORF">O3H54_15860</name>
</gene>
<dbReference type="Proteomes" id="UP001074446">
    <property type="component" value="Unassembled WGS sequence"/>
</dbReference>
<comment type="caution">
    <text evidence="2">The sequence shown here is derived from an EMBL/GenBank/DDBJ whole genome shotgun (WGS) entry which is preliminary data.</text>
</comment>
<proteinExistence type="predicted"/>
<reference evidence="2" key="1">
    <citation type="submission" date="2022-12" db="EMBL/GenBank/DDBJ databases">
        <title>Reclassification of two methanogenic archaea species isolated from the Kolyma lowland permafrost.</title>
        <authorList>
            <person name="Trubitsyn V.E."/>
            <person name="Rivkina E.M."/>
            <person name="Shcherbakova V.A."/>
        </authorList>
    </citation>
    <scope>NUCLEOTIDE SEQUENCE</scope>
    <source>
        <strain evidence="1">M2</strain>
        <strain evidence="2">MK4</strain>
    </source>
</reference>
<dbReference type="Proteomes" id="UP001068021">
    <property type="component" value="Unassembled WGS sequence"/>
</dbReference>
<accession>A0A9E5DN48</accession>